<protein>
    <recommendedName>
        <fullName evidence="2">Putative 4-hydroxy-4-methyl-2-oxoglutarate aldolase</fullName>
    </recommendedName>
    <alternativeName>
        <fullName evidence="3">Regulator of ribonuclease activity homolog</fullName>
    </alternativeName>
    <alternativeName>
        <fullName evidence="4">RraA-like protein</fullName>
    </alternativeName>
</protein>
<gene>
    <name evidence="6" type="ORF">AVDCRST_MAG43-630</name>
</gene>
<evidence type="ECO:0000256" key="1">
    <source>
        <dbReference type="ARBA" id="ARBA00001968"/>
    </source>
</evidence>
<feature type="binding site" evidence="5">
    <location>
        <position position="179"/>
    </location>
    <ligand>
        <name>Mg(2+)</name>
        <dbReference type="ChEBI" id="CHEBI:18420"/>
    </ligand>
</feature>
<evidence type="ECO:0000313" key="6">
    <source>
        <dbReference type="EMBL" id="CAA9546315.1"/>
    </source>
</evidence>
<comment type="cofactor">
    <cofactor evidence="5">
        <name>Mg(2+)</name>
        <dbReference type="ChEBI" id="CHEBI:18420"/>
    </cofactor>
</comment>
<dbReference type="InterPro" id="IPR036704">
    <property type="entry name" value="RraA/RraA-like_sf"/>
</dbReference>
<sequence length="276" mass="30103">MEPRPGHRGNEPLARFPHPLSRWLISRYPRATVRRPADIDQGVNVMSDPSSRRSLDEPTLAFLRSVDSPTMANAIEPFEVRDRTSGFIGGAVECQFPELGVMVGRALTVTMTNGPGPVASRDGYWRMWDALDAAPSPSVLVIADASGAPNRCAYAGEMMATLAQRLGAVGMVTDGALRDVDEVRAIGFHYFMRYPVVSHANFEIVSVGEPVVLDGERVETGDLLHGDRNGIVVIPDAVLDGLPEAVQGIREKERAQLEFMRGDDFTLAALKQRSGY</sequence>
<feature type="binding site" evidence="5">
    <location>
        <position position="178"/>
    </location>
    <ligand>
        <name>substrate</name>
    </ligand>
</feature>
<dbReference type="InterPro" id="IPR005493">
    <property type="entry name" value="RraA/RraA-like"/>
</dbReference>
<dbReference type="Pfam" id="PF03737">
    <property type="entry name" value="RraA-like"/>
    <property type="match status" value="1"/>
</dbReference>
<proteinExistence type="predicted"/>
<evidence type="ECO:0000256" key="4">
    <source>
        <dbReference type="ARBA" id="ARBA00030169"/>
    </source>
</evidence>
<comment type="cofactor">
    <cofactor evidence="1">
        <name>a divalent metal cation</name>
        <dbReference type="ChEBI" id="CHEBI:60240"/>
    </cofactor>
</comment>
<organism evidence="6">
    <name type="scientific">uncultured Thermomicrobiales bacterium</name>
    <dbReference type="NCBI Taxonomy" id="1645740"/>
    <lineage>
        <taxon>Bacteria</taxon>
        <taxon>Pseudomonadati</taxon>
        <taxon>Thermomicrobiota</taxon>
        <taxon>Thermomicrobia</taxon>
        <taxon>Thermomicrobiales</taxon>
        <taxon>environmental samples</taxon>
    </lineage>
</organism>
<keyword evidence="5" id="KW-0460">Magnesium</keyword>
<accession>A0A6J4UG09</accession>
<dbReference type="SUPFAM" id="SSF89562">
    <property type="entry name" value="RraA-like"/>
    <property type="match status" value="1"/>
</dbReference>
<evidence type="ECO:0000256" key="5">
    <source>
        <dbReference type="PIRSR" id="PIRSR605493-1"/>
    </source>
</evidence>
<dbReference type="PANTHER" id="PTHR33254:SF4">
    <property type="entry name" value="4-HYDROXY-4-METHYL-2-OXOGLUTARATE ALDOLASE 3-RELATED"/>
    <property type="match status" value="1"/>
</dbReference>
<reference evidence="6" key="1">
    <citation type="submission" date="2020-02" db="EMBL/GenBank/DDBJ databases">
        <authorList>
            <person name="Meier V. D."/>
        </authorList>
    </citation>
    <scope>NUCLEOTIDE SEQUENCE</scope>
    <source>
        <strain evidence="6">AVDCRST_MAG43</strain>
    </source>
</reference>
<dbReference type="EMBL" id="CADCWI010000034">
    <property type="protein sequence ID" value="CAA9546315.1"/>
    <property type="molecule type" value="Genomic_DNA"/>
</dbReference>
<name>A0A6J4UG09_9BACT</name>
<dbReference type="GO" id="GO:0046872">
    <property type="term" value="F:metal ion binding"/>
    <property type="evidence" value="ECO:0007669"/>
    <property type="project" value="UniProtKB-KW"/>
</dbReference>
<evidence type="ECO:0000256" key="3">
    <source>
        <dbReference type="ARBA" id="ARBA00029596"/>
    </source>
</evidence>
<feature type="binding site" evidence="5">
    <location>
        <begin position="156"/>
        <end position="159"/>
    </location>
    <ligand>
        <name>substrate</name>
    </ligand>
</feature>
<dbReference type="PANTHER" id="PTHR33254">
    <property type="entry name" value="4-HYDROXY-4-METHYL-2-OXOGLUTARATE ALDOLASE 3-RELATED"/>
    <property type="match status" value="1"/>
</dbReference>
<dbReference type="Gene3D" id="3.50.30.40">
    <property type="entry name" value="Ribonuclease E inhibitor RraA/RraA-like"/>
    <property type="match status" value="1"/>
</dbReference>
<dbReference type="AlphaFoldDB" id="A0A6J4UG09"/>
<evidence type="ECO:0000256" key="2">
    <source>
        <dbReference type="ARBA" id="ARBA00016549"/>
    </source>
</evidence>
<keyword evidence="5" id="KW-0479">Metal-binding</keyword>
<dbReference type="CDD" id="cd16841">
    <property type="entry name" value="RraA_family"/>
    <property type="match status" value="1"/>
</dbReference>